<name>A0A4R5NBV8_9LACO</name>
<evidence type="ECO:0000313" key="3">
    <source>
        <dbReference type="Proteomes" id="UP000295681"/>
    </source>
</evidence>
<keyword evidence="3" id="KW-1185">Reference proteome</keyword>
<accession>A0A4R5NBV8</accession>
<dbReference type="Pfam" id="PF00485">
    <property type="entry name" value="PRK"/>
    <property type="match status" value="1"/>
</dbReference>
<evidence type="ECO:0000313" key="2">
    <source>
        <dbReference type="EMBL" id="TDG69591.1"/>
    </source>
</evidence>
<dbReference type="PANTHER" id="PTHR10285">
    <property type="entry name" value="URIDINE KINASE"/>
    <property type="match status" value="1"/>
</dbReference>
<reference evidence="2 3" key="1">
    <citation type="journal article" date="2019" name="Appl. Microbiol. Biotechnol.">
        <title>Uncovering carbohydrate metabolism through a genotype-phenotype association study of 56 lactic acid bacteria genomes.</title>
        <authorList>
            <person name="Buron-Moles G."/>
            <person name="Chailyan A."/>
            <person name="Dolejs I."/>
            <person name="Forster J."/>
            <person name="Miks M.H."/>
        </authorList>
    </citation>
    <scope>NUCLEOTIDE SEQUENCE [LARGE SCALE GENOMIC DNA]</scope>
    <source>
        <strain evidence="2 3">ATCC 700006</strain>
    </source>
</reference>
<proteinExistence type="predicted"/>
<dbReference type="SUPFAM" id="SSF52540">
    <property type="entry name" value="P-loop containing nucleoside triphosphate hydrolases"/>
    <property type="match status" value="1"/>
</dbReference>
<comment type="caution">
    <text evidence="2">The sequence shown here is derived from an EMBL/GenBank/DDBJ whole genome shotgun (WGS) entry which is preliminary data.</text>
</comment>
<dbReference type="RefSeq" id="WP_133264195.1">
    <property type="nucleotide sequence ID" value="NZ_JAGYGP010000001.1"/>
</dbReference>
<organism evidence="2 3">
    <name type="scientific">Leuconostoc fallax</name>
    <dbReference type="NCBI Taxonomy" id="1251"/>
    <lineage>
        <taxon>Bacteria</taxon>
        <taxon>Bacillati</taxon>
        <taxon>Bacillota</taxon>
        <taxon>Bacilli</taxon>
        <taxon>Lactobacillales</taxon>
        <taxon>Lactobacillaceae</taxon>
        <taxon>Leuconostoc</taxon>
    </lineage>
</organism>
<dbReference type="GO" id="GO:0005524">
    <property type="term" value="F:ATP binding"/>
    <property type="evidence" value="ECO:0007669"/>
    <property type="project" value="InterPro"/>
</dbReference>
<dbReference type="AlphaFoldDB" id="A0A4R5NBV8"/>
<sequence>MYWQKLLDYIETRTTDFFVIGLTGSVAVGKSTLSARLSESLQERHFDVEVVSTDDFLLTNLELKQHQLFDEKGFPKTYHLNKLAQMIQDFRDDAPQVTIPDYSHELADIRPDVQKVIQKPDILIIEGVTALQLPDHILDLAIYVDAKLADIESWYLNRTLAVMDKARFDAKSWYYPYTQMPLSQRQEHIMSVWRRTNLKNLQQYIAPTKAKANVIIKIDAQHHIQHIEYDD</sequence>
<dbReference type="Gene3D" id="3.40.50.300">
    <property type="entry name" value="P-loop containing nucleotide triphosphate hydrolases"/>
    <property type="match status" value="1"/>
</dbReference>
<dbReference type="Proteomes" id="UP000295681">
    <property type="component" value="Unassembled WGS sequence"/>
</dbReference>
<dbReference type="GO" id="GO:0015937">
    <property type="term" value="P:coenzyme A biosynthetic process"/>
    <property type="evidence" value="ECO:0007669"/>
    <property type="project" value="UniProtKB-UniPathway"/>
</dbReference>
<dbReference type="GO" id="GO:0016301">
    <property type="term" value="F:kinase activity"/>
    <property type="evidence" value="ECO:0007669"/>
    <property type="project" value="InterPro"/>
</dbReference>
<evidence type="ECO:0000259" key="1">
    <source>
        <dbReference type="Pfam" id="PF00485"/>
    </source>
</evidence>
<dbReference type="InterPro" id="IPR006083">
    <property type="entry name" value="PRK/URK"/>
</dbReference>
<dbReference type="InterPro" id="IPR027417">
    <property type="entry name" value="P-loop_NTPase"/>
</dbReference>
<gene>
    <name evidence="2" type="ORF">C5L23_001053</name>
</gene>
<feature type="domain" description="Phosphoribulokinase/uridine kinase" evidence="1">
    <location>
        <begin position="19"/>
        <end position="148"/>
    </location>
</feature>
<dbReference type="STRING" id="907931.GCA_000165675_00319"/>
<dbReference type="UniPathway" id="UPA00241">
    <property type="reaction ID" value="UER00352"/>
</dbReference>
<protein>
    <recommendedName>
        <fullName evidence="1">Phosphoribulokinase/uridine kinase domain-containing protein</fullName>
    </recommendedName>
</protein>
<dbReference type="EMBL" id="PUFI01000005">
    <property type="protein sequence ID" value="TDG69591.1"/>
    <property type="molecule type" value="Genomic_DNA"/>
</dbReference>